<protein>
    <submittedName>
        <fullName evidence="2">Excisionase family DNA binding protein</fullName>
    </submittedName>
</protein>
<dbReference type="EMBL" id="JACIJC010000003">
    <property type="protein sequence ID" value="MBB5686309.1"/>
    <property type="molecule type" value="Genomic_DNA"/>
</dbReference>
<dbReference type="Proteomes" id="UP000549617">
    <property type="component" value="Unassembled WGS sequence"/>
</dbReference>
<name>A0A7W9AIJ3_9SPHN</name>
<accession>A0A7W9AIJ3</accession>
<dbReference type="AlphaFoldDB" id="A0A7W9AIJ3"/>
<comment type="caution">
    <text evidence="2">The sequence shown here is derived from an EMBL/GenBank/DDBJ whole genome shotgun (WGS) entry which is preliminary data.</text>
</comment>
<evidence type="ECO:0000313" key="2">
    <source>
        <dbReference type="EMBL" id="MBB5686309.1"/>
    </source>
</evidence>
<gene>
    <name evidence="2" type="ORF">FHS49_002325</name>
</gene>
<dbReference type="InterPro" id="IPR041657">
    <property type="entry name" value="HTH_17"/>
</dbReference>
<dbReference type="RefSeq" id="WP_184018523.1">
    <property type="nucleotide sequence ID" value="NZ_JACIJC010000003.1"/>
</dbReference>
<feature type="domain" description="Helix-turn-helix" evidence="1">
    <location>
        <begin position="29"/>
        <end position="73"/>
    </location>
</feature>
<sequence length="80" mass="8775">MKDKRAPGDAAQGKTVPHYERLAVRIPVAVQMLGIGRSRIYELIQAGEIETIKIGSSTLLPVEGLIKFIETRRSAESSII</sequence>
<organism evidence="2 3">
    <name type="scientific">Sphingobium boeckii</name>
    <dbReference type="NCBI Taxonomy" id="1082345"/>
    <lineage>
        <taxon>Bacteria</taxon>
        <taxon>Pseudomonadati</taxon>
        <taxon>Pseudomonadota</taxon>
        <taxon>Alphaproteobacteria</taxon>
        <taxon>Sphingomonadales</taxon>
        <taxon>Sphingomonadaceae</taxon>
        <taxon>Sphingobium</taxon>
    </lineage>
</organism>
<reference evidence="2 3" key="1">
    <citation type="submission" date="2020-08" db="EMBL/GenBank/DDBJ databases">
        <title>Genomic Encyclopedia of Type Strains, Phase IV (KMG-IV): sequencing the most valuable type-strain genomes for metagenomic binning, comparative biology and taxonomic classification.</title>
        <authorList>
            <person name="Goeker M."/>
        </authorList>
    </citation>
    <scope>NUCLEOTIDE SEQUENCE [LARGE SCALE GENOMIC DNA]</scope>
    <source>
        <strain evidence="2 3">DSM 25079</strain>
    </source>
</reference>
<evidence type="ECO:0000259" key="1">
    <source>
        <dbReference type="Pfam" id="PF12728"/>
    </source>
</evidence>
<dbReference type="Pfam" id="PF12728">
    <property type="entry name" value="HTH_17"/>
    <property type="match status" value="1"/>
</dbReference>
<proteinExistence type="predicted"/>
<keyword evidence="3" id="KW-1185">Reference proteome</keyword>
<evidence type="ECO:0000313" key="3">
    <source>
        <dbReference type="Proteomes" id="UP000549617"/>
    </source>
</evidence>